<feature type="domain" description="PPC" evidence="7">
    <location>
        <begin position="429"/>
        <end position="570"/>
    </location>
</feature>
<evidence type="ECO:0000256" key="4">
    <source>
        <dbReference type="ARBA" id="ARBA00023163"/>
    </source>
</evidence>
<feature type="domain" description="PPC" evidence="7">
    <location>
        <begin position="568"/>
        <end position="711"/>
    </location>
</feature>
<gene>
    <name evidence="8" type="ORF">KY290_012068</name>
</gene>
<dbReference type="InterPro" id="IPR039605">
    <property type="entry name" value="AHL"/>
</dbReference>
<feature type="domain" description="PPC" evidence="7">
    <location>
        <begin position="164"/>
        <end position="303"/>
    </location>
</feature>
<dbReference type="InterPro" id="IPR017956">
    <property type="entry name" value="AT_hook_DNA-bd_motif"/>
</dbReference>
<sequence>MSVSEAGSGVMSSRDHFSVAGVQNSPANVPATTPVVQNMHMGYRDENTAVFAPPPYQSAEGSAGAGTVMLQNLNNNSSEPMKRKRGRPRKYGPDGSMALGLNPAGSPPVAGGPLGGSLSPRDPGNSAGAQMLSGGPASPNSLKKGRGRPPGSGKKQQMDNLGSTGFGFTPHIIAVKTGEDVAYKIMSFSQNGPRAVCILSASGAISNVTLRQTATSGGTATYEGRFDILSLSGSFMLSDIGGQQSRTGGLSVSLAGSDGRILGGCVAGVLTAASPVQVIVGSFIADGRKEPKTANHFETLPAPLNANLGVGGGLTGANSPPSRGTYSESSGGPGSPLNQSGPISIRLLRRPAPTILPAIPIASYSGNCSNPFCEEIQINTSWFQQKSNKLRILANWTNFLMGFLSDNRGVRASFGTHPPINEQQLPGSTGFGFPPQIIEVETGEDVASKVLSFTQNCPRDVCILSATGVLSNVSLIKSDTSGEATTFEGQFVIVSLSGSFLLSEIGGQRSKTGGLSVSLAKPDGWVFGGSVTGVLTAASPIQIIVGEFVANGQVPTTTNQQQIPGSIGSGVTQHIITVKTGEDVSSKIVSFIHSSPRAVCIVSATGELSNVTVFQADASGGEATYEGLFKIQTLSGSFLPFENGDPQSRMGGFSVSLTGSDQRTFGGAVLGDLIAASPVEVIVCSLAAPAAPMNPKFVAPSRGMHSGLPSELAGHPKGKRSGNRKR</sequence>
<keyword evidence="2 5" id="KW-0805">Transcription regulation</keyword>
<evidence type="ECO:0000313" key="9">
    <source>
        <dbReference type="Proteomes" id="UP000826656"/>
    </source>
</evidence>
<dbReference type="Pfam" id="PF03479">
    <property type="entry name" value="PCC"/>
    <property type="match status" value="3"/>
</dbReference>
<comment type="function">
    <text evidence="1 5">Transcription factor that specifically binds AT-rich DNA sequences related to the nuclear matrix attachment regions (MARs).</text>
</comment>
<feature type="region of interest" description="Disordered" evidence="6">
    <location>
        <begin position="701"/>
        <end position="726"/>
    </location>
</feature>
<dbReference type="PANTHER" id="PTHR31500">
    <property type="entry name" value="AT-HOOK MOTIF NUCLEAR-LOCALIZED PROTEIN 9"/>
    <property type="match status" value="1"/>
</dbReference>
<dbReference type="CDD" id="cd11378">
    <property type="entry name" value="DUF296"/>
    <property type="match status" value="3"/>
</dbReference>
<protein>
    <recommendedName>
        <fullName evidence="5">AT-hook motif nuclear-localized protein</fullName>
    </recommendedName>
</protein>
<dbReference type="PROSITE" id="PS51742">
    <property type="entry name" value="PPC"/>
    <property type="match status" value="3"/>
</dbReference>
<feature type="compositionally biased region" description="Basic residues" evidence="6">
    <location>
        <begin position="716"/>
        <end position="726"/>
    </location>
</feature>
<reference evidence="8 9" key="1">
    <citation type="journal article" date="2021" name="bioRxiv">
        <title>Chromosome-scale and haplotype-resolved genome assembly of a tetraploid potato cultivar.</title>
        <authorList>
            <person name="Sun H."/>
            <person name="Jiao W.-B."/>
            <person name="Krause K."/>
            <person name="Campoy J.A."/>
            <person name="Goel M."/>
            <person name="Folz-Donahue K."/>
            <person name="Kukat C."/>
            <person name="Huettel B."/>
            <person name="Schneeberger K."/>
        </authorList>
    </citation>
    <scope>NUCLEOTIDE SEQUENCE [LARGE SCALE GENOMIC DNA]</scope>
    <source>
        <strain evidence="8">SolTubOtavaFocal</strain>
        <tissue evidence="8">Leaves</tissue>
    </source>
</reference>
<dbReference type="PANTHER" id="PTHR31500:SF57">
    <property type="entry name" value="AT-HOOK MOTIF NUCLEAR-LOCALIZED PROTEIN 10"/>
    <property type="match status" value="1"/>
</dbReference>
<accession>A0ABQ7W3P3</accession>
<evidence type="ECO:0000256" key="5">
    <source>
        <dbReference type="RuleBase" id="RU367031"/>
    </source>
</evidence>
<feature type="region of interest" description="Disordered" evidence="6">
    <location>
        <begin position="72"/>
        <end position="163"/>
    </location>
</feature>
<dbReference type="Proteomes" id="UP000826656">
    <property type="component" value="Unassembled WGS sequence"/>
</dbReference>
<keyword evidence="4 5" id="KW-0804">Transcription</keyword>
<keyword evidence="5" id="KW-0539">Nucleus</keyword>
<evidence type="ECO:0000256" key="6">
    <source>
        <dbReference type="SAM" id="MobiDB-lite"/>
    </source>
</evidence>
<dbReference type="InterPro" id="IPR005175">
    <property type="entry name" value="PPC_dom"/>
</dbReference>
<comment type="domain">
    <text evidence="5">The PPC domain mediates interactions between AHL proteins.</text>
</comment>
<proteinExistence type="predicted"/>
<keyword evidence="3 5" id="KW-0238">DNA-binding</keyword>
<dbReference type="Gene3D" id="3.30.1330.80">
    <property type="entry name" value="Hypothetical protein, similar to alpha- acetolactate decarboxylase, domain 2"/>
    <property type="match status" value="3"/>
</dbReference>
<dbReference type="EMBL" id="JAIVGD010000005">
    <property type="protein sequence ID" value="KAH0774931.1"/>
    <property type="molecule type" value="Genomic_DNA"/>
</dbReference>
<evidence type="ECO:0000313" key="8">
    <source>
        <dbReference type="EMBL" id="KAH0774931.1"/>
    </source>
</evidence>
<evidence type="ECO:0000256" key="1">
    <source>
        <dbReference type="ARBA" id="ARBA00003687"/>
    </source>
</evidence>
<comment type="caution">
    <text evidence="8">The sequence shown here is derived from an EMBL/GenBank/DDBJ whole genome shotgun (WGS) entry which is preliminary data.</text>
</comment>
<organism evidence="8 9">
    <name type="scientific">Solanum tuberosum</name>
    <name type="common">Potato</name>
    <dbReference type="NCBI Taxonomy" id="4113"/>
    <lineage>
        <taxon>Eukaryota</taxon>
        <taxon>Viridiplantae</taxon>
        <taxon>Streptophyta</taxon>
        <taxon>Embryophyta</taxon>
        <taxon>Tracheophyta</taxon>
        <taxon>Spermatophyta</taxon>
        <taxon>Magnoliopsida</taxon>
        <taxon>eudicotyledons</taxon>
        <taxon>Gunneridae</taxon>
        <taxon>Pentapetalae</taxon>
        <taxon>asterids</taxon>
        <taxon>lamiids</taxon>
        <taxon>Solanales</taxon>
        <taxon>Solanaceae</taxon>
        <taxon>Solanoideae</taxon>
        <taxon>Solaneae</taxon>
        <taxon>Solanum</taxon>
    </lineage>
</organism>
<comment type="subcellular location">
    <subcellularLocation>
        <location evidence="5">Nucleus</location>
    </subcellularLocation>
</comment>
<dbReference type="SMART" id="SM00384">
    <property type="entry name" value="AT_hook"/>
    <property type="match status" value="2"/>
</dbReference>
<evidence type="ECO:0000256" key="3">
    <source>
        <dbReference type="ARBA" id="ARBA00023125"/>
    </source>
</evidence>
<name>A0ABQ7W3P3_SOLTU</name>
<evidence type="ECO:0000256" key="2">
    <source>
        <dbReference type="ARBA" id="ARBA00023015"/>
    </source>
</evidence>
<dbReference type="SUPFAM" id="SSF117856">
    <property type="entry name" value="AF0104/ALDC/Ptd012-like"/>
    <property type="match status" value="3"/>
</dbReference>
<evidence type="ECO:0000259" key="7">
    <source>
        <dbReference type="PROSITE" id="PS51742"/>
    </source>
</evidence>
<keyword evidence="9" id="KW-1185">Reference proteome</keyword>
<feature type="region of interest" description="Disordered" evidence="6">
    <location>
        <begin position="311"/>
        <end position="342"/>
    </location>
</feature>
<feature type="compositionally biased region" description="Polar residues" evidence="6">
    <location>
        <begin position="316"/>
        <end position="342"/>
    </location>
</feature>